<dbReference type="Pfam" id="PF00856">
    <property type="entry name" value="SET"/>
    <property type="match status" value="1"/>
</dbReference>
<dbReference type="Gene3D" id="1.10.220.160">
    <property type="match status" value="1"/>
</dbReference>
<protein>
    <recommendedName>
        <fullName evidence="9">SET domain-containing protein</fullName>
    </recommendedName>
</protein>
<keyword evidence="8" id="KW-1185">Reference proteome</keyword>
<gene>
    <name evidence="7" type="ORF">V865_001365</name>
</gene>
<evidence type="ECO:0000256" key="4">
    <source>
        <dbReference type="PROSITE-ProRule" id="PRU00134"/>
    </source>
</evidence>
<accession>A0AAX4KBK2</accession>
<dbReference type="PANTHER" id="PTHR12197">
    <property type="entry name" value="HISTONE-LYSINE N-METHYLTRANSFERASE SMYD"/>
    <property type="match status" value="1"/>
</dbReference>
<keyword evidence="2 4" id="KW-0863">Zinc-finger</keyword>
<dbReference type="GO" id="GO:0008270">
    <property type="term" value="F:zinc ion binding"/>
    <property type="evidence" value="ECO:0007669"/>
    <property type="project" value="UniProtKB-KW"/>
</dbReference>
<reference evidence="7 8" key="1">
    <citation type="submission" date="2024-01" db="EMBL/GenBank/DDBJ databases">
        <title>Comparative genomics of Cryptococcus and Kwoniella reveals pathogenesis evolution and contrasting modes of karyotype evolution via chromosome fusion or intercentromeric recombination.</title>
        <authorList>
            <person name="Coelho M.A."/>
            <person name="David-Palma M."/>
            <person name="Shea T."/>
            <person name="Bowers K."/>
            <person name="McGinley-Smith S."/>
            <person name="Mohammad A.W."/>
            <person name="Gnirke A."/>
            <person name="Yurkov A.M."/>
            <person name="Nowrousian M."/>
            <person name="Sun S."/>
            <person name="Cuomo C.A."/>
            <person name="Heitman J."/>
        </authorList>
    </citation>
    <scope>NUCLEOTIDE SEQUENCE [LARGE SCALE GENOMIC DNA]</scope>
    <source>
        <strain evidence="7 8">PYCC6329</strain>
    </source>
</reference>
<feature type="domain" description="SET" evidence="5">
    <location>
        <begin position="28"/>
        <end position="281"/>
    </location>
</feature>
<name>A0AAX4KBK2_9TREE</name>
<dbReference type="Gene3D" id="6.10.140.2220">
    <property type="match status" value="1"/>
</dbReference>
<dbReference type="KEGG" id="ker:91100169"/>
<evidence type="ECO:0000259" key="5">
    <source>
        <dbReference type="PROSITE" id="PS50280"/>
    </source>
</evidence>
<dbReference type="InterPro" id="IPR050869">
    <property type="entry name" value="H3K4_H4K5_MeTrfase"/>
</dbReference>
<evidence type="ECO:0000313" key="8">
    <source>
        <dbReference type="Proteomes" id="UP001358614"/>
    </source>
</evidence>
<dbReference type="GO" id="GO:0005634">
    <property type="term" value="C:nucleus"/>
    <property type="evidence" value="ECO:0007669"/>
    <property type="project" value="TreeGrafter"/>
</dbReference>
<sequence>MVRTAQTHRSKPGKSKPMNNLIPIKGQRKVILGDLTSPVEKGDIIFSTTPIFPTLNSGLLSSHCSGCLKTARQISEDLNIDIDKVEERMLKCSRCQVHVFCSVKCYASTWCSLNDECRGLANNPGWIPNTFARLVAKVLTARRFGRELYDPLPDYPVADTDCTHINEETLKIHDSVIQLLAQPECEGETLIYTVRLCQYQIDEEDGFETLVGRISSCLFTLYDTSTNPVGIGLSPDLSSIRQSCKPNCQIVFHTGPNVKDGMSLVANKTIYPGEEITISYIDLALPIHLRQAALEKFGFDHSQLCPHCWMTIVDCRWAAKHQKCTMSGIIPLSSSPRSSKSERRITGSVEQRECDRCSENIPIDKFKQRYEELMSVVGEIWEKEQKGVLLPYDEEATLGEIQTLSTIIPKFLQTFPNLIYPVPYLQMRYARLLSTLPRTLSNTKEIIENYTQAYSSFLSLNNNLSTPLTCSLAFELISYKDLGKTDHLKTSEEENMDDGEIESYLKEGQDWIESCKDHLNDLAYTQHNHGHGLETKFRELELKRWQRQFEELDIWFNYLY</sequence>
<keyword evidence="1" id="KW-0479">Metal-binding</keyword>
<evidence type="ECO:0008006" key="9">
    <source>
        <dbReference type="Google" id="ProtNLM"/>
    </source>
</evidence>
<evidence type="ECO:0000259" key="6">
    <source>
        <dbReference type="PROSITE" id="PS50865"/>
    </source>
</evidence>
<evidence type="ECO:0000256" key="2">
    <source>
        <dbReference type="ARBA" id="ARBA00022771"/>
    </source>
</evidence>
<dbReference type="PROSITE" id="PS50280">
    <property type="entry name" value="SET"/>
    <property type="match status" value="1"/>
</dbReference>
<dbReference type="Proteomes" id="UP001358614">
    <property type="component" value="Chromosome 1"/>
</dbReference>
<dbReference type="InterPro" id="IPR002893">
    <property type="entry name" value="Znf_MYND"/>
</dbReference>
<organism evidence="7 8">
    <name type="scientific">Kwoniella europaea PYCC6329</name>
    <dbReference type="NCBI Taxonomy" id="1423913"/>
    <lineage>
        <taxon>Eukaryota</taxon>
        <taxon>Fungi</taxon>
        <taxon>Dikarya</taxon>
        <taxon>Basidiomycota</taxon>
        <taxon>Agaricomycotina</taxon>
        <taxon>Tremellomycetes</taxon>
        <taxon>Tremellales</taxon>
        <taxon>Cryptococcaceae</taxon>
        <taxon>Kwoniella</taxon>
    </lineage>
</organism>
<evidence type="ECO:0000256" key="3">
    <source>
        <dbReference type="ARBA" id="ARBA00022833"/>
    </source>
</evidence>
<evidence type="ECO:0000256" key="1">
    <source>
        <dbReference type="ARBA" id="ARBA00022723"/>
    </source>
</evidence>
<proteinExistence type="predicted"/>
<dbReference type="SUPFAM" id="SSF82199">
    <property type="entry name" value="SET domain"/>
    <property type="match status" value="1"/>
</dbReference>
<feature type="domain" description="MYND-type" evidence="6">
    <location>
        <begin position="64"/>
        <end position="117"/>
    </location>
</feature>
<dbReference type="AlphaFoldDB" id="A0AAX4KBK2"/>
<dbReference type="PANTHER" id="PTHR12197:SF251">
    <property type="entry name" value="EG:BACR7C10.4 PROTEIN"/>
    <property type="match status" value="1"/>
</dbReference>
<dbReference type="Gene3D" id="2.170.270.10">
    <property type="entry name" value="SET domain"/>
    <property type="match status" value="1"/>
</dbReference>
<dbReference type="PROSITE" id="PS50865">
    <property type="entry name" value="ZF_MYND_2"/>
    <property type="match status" value="1"/>
</dbReference>
<evidence type="ECO:0000313" key="7">
    <source>
        <dbReference type="EMBL" id="WWD03314.1"/>
    </source>
</evidence>
<dbReference type="RefSeq" id="XP_066081281.1">
    <property type="nucleotide sequence ID" value="XM_066225184.1"/>
</dbReference>
<dbReference type="EMBL" id="CP144089">
    <property type="protein sequence ID" value="WWD03314.1"/>
    <property type="molecule type" value="Genomic_DNA"/>
</dbReference>
<dbReference type="InterPro" id="IPR046341">
    <property type="entry name" value="SET_dom_sf"/>
</dbReference>
<keyword evidence="3" id="KW-0862">Zinc</keyword>
<dbReference type="InterPro" id="IPR001214">
    <property type="entry name" value="SET_dom"/>
</dbReference>
<dbReference type="GeneID" id="91100169"/>